<gene>
    <name evidence="2" type="ORF">VP01_3537g1</name>
</gene>
<keyword evidence="1" id="KW-0472">Membrane</keyword>
<keyword evidence="1" id="KW-0812">Transmembrane</keyword>
<organism evidence="2 3">
    <name type="scientific">Puccinia sorghi</name>
    <dbReference type="NCBI Taxonomy" id="27349"/>
    <lineage>
        <taxon>Eukaryota</taxon>
        <taxon>Fungi</taxon>
        <taxon>Dikarya</taxon>
        <taxon>Basidiomycota</taxon>
        <taxon>Pucciniomycotina</taxon>
        <taxon>Pucciniomycetes</taxon>
        <taxon>Pucciniales</taxon>
        <taxon>Pucciniaceae</taxon>
        <taxon>Puccinia</taxon>
    </lineage>
</organism>
<dbReference type="VEuPathDB" id="FungiDB:VP01_3537g1"/>
<dbReference type="EMBL" id="LAVV01008543">
    <property type="protein sequence ID" value="KNZ52541.1"/>
    <property type="molecule type" value="Genomic_DNA"/>
</dbReference>
<reference evidence="2 3" key="1">
    <citation type="submission" date="2015-08" db="EMBL/GenBank/DDBJ databases">
        <title>Next Generation Sequencing and Analysis of the Genome of Puccinia sorghi L Schw, the Causal Agent of Maize Common Rust.</title>
        <authorList>
            <person name="Rochi L."/>
            <person name="Burguener G."/>
            <person name="Darino M."/>
            <person name="Turjanski A."/>
            <person name="Kreff E."/>
            <person name="Dieguez M.J."/>
            <person name="Sacco F."/>
        </authorList>
    </citation>
    <scope>NUCLEOTIDE SEQUENCE [LARGE SCALE GENOMIC DNA]</scope>
    <source>
        <strain evidence="2 3">RO10H11247</strain>
    </source>
</reference>
<evidence type="ECO:0000313" key="3">
    <source>
        <dbReference type="Proteomes" id="UP000037035"/>
    </source>
</evidence>
<name>A0A0L6UVG5_9BASI</name>
<accession>A0A0L6UVG5</accession>
<dbReference type="AlphaFoldDB" id="A0A0L6UVG5"/>
<evidence type="ECO:0000256" key="1">
    <source>
        <dbReference type="SAM" id="Phobius"/>
    </source>
</evidence>
<keyword evidence="3" id="KW-1185">Reference proteome</keyword>
<comment type="caution">
    <text evidence="2">The sequence shown here is derived from an EMBL/GenBank/DDBJ whole genome shotgun (WGS) entry which is preliminary data.</text>
</comment>
<feature type="transmembrane region" description="Helical" evidence="1">
    <location>
        <begin position="60"/>
        <end position="80"/>
    </location>
</feature>
<protein>
    <submittedName>
        <fullName evidence="2">Uncharacterized protein</fullName>
    </submittedName>
</protein>
<sequence>MTAGVWGVHPVKLGLDPLHQERQRIGSNMPGCLEENHLWQETEKGLIRKYKELPQAPLEGAQIVLLFSSTILMTIYSFSLRSTAITSRRQLFISSWRLTFHSRLWSNTHGHQYHPSQSLLTYDKNIHTRTTKDEEGFFGQEVMVTAHFFNENFQMVDMTIVVPHIQGQFLSLFNHIYFFCQTDGNIYFKTSLHTITANNASTNSQMGCKVQNLIPLLTAPTKYMGCIAHVINLGAKASLDVLGILHDPNHGEITNRKIEDSPGSSIMSISNLTTITDGLLLNLKTIFKRIHGWLLHCAIKLCQLCAHFCNNNAEVSKFKLMDMENFRKTADIFVDKHHLKKLAKDSKYSILTVSA</sequence>
<keyword evidence="1" id="KW-1133">Transmembrane helix</keyword>
<dbReference type="Proteomes" id="UP000037035">
    <property type="component" value="Unassembled WGS sequence"/>
</dbReference>
<proteinExistence type="predicted"/>
<evidence type="ECO:0000313" key="2">
    <source>
        <dbReference type="EMBL" id="KNZ52541.1"/>
    </source>
</evidence>
<dbReference type="OrthoDB" id="2506942at2759"/>